<dbReference type="EMBL" id="BAABFR010000001">
    <property type="protein sequence ID" value="GAA4382430.1"/>
    <property type="molecule type" value="Genomic_DNA"/>
</dbReference>
<dbReference type="PANTHER" id="PTHR30482:SF10">
    <property type="entry name" value="HIGH-AFFINITY BRANCHED-CHAIN AMINO ACID TRANSPORT PROTEIN BRAE"/>
    <property type="match status" value="1"/>
</dbReference>
<feature type="transmembrane region" description="Helical" evidence="7">
    <location>
        <begin position="103"/>
        <end position="121"/>
    </location>
</feature>
<evidence type="ECO:0000256" key="4">
    <source>
        <dbReference type="ARBA" id="ARBA00022989"/>
    </source>
</evidence>
<feature type="transmembrane region" description="Helical" evidence="7">
    <location>
        <begin position="286"/>
        <end position="306"/>
    </location>
</feature>
<evidence type="ECO:0000256" key="7">
    <source>
        <dbReference type="SAM" id="Phobius"/>
    </source>
</evidence>
<feature type="region of interest" description="Disordered" evidence="6">
    <location>
        <begin position="1"/>
        <end position="28"/>
    </location>
</feature>
<feature type="transmembrane region" description="Helical" evidence="7">
    <location>
        <begin position="236"/>
        <end position="255"/>
    </location>
</feature>
<dbReference type="InterPro" id="IPR001851">
    <property type="entry name" value="ABC_transp_permease"/>
</dbReference>
<dbReference type="InterPro" id="IPR043428">
    <property type="entry name" value="LivM-like"/>
</dbReference>
<keyword evidence="4 7" id="KW-1133">Transmembrane helix</keyword>
<evidence type="ECO:0000256" key="5">
    <source>
        <dbReference type="ARBA" id="ARBA00023136"/>
    </source>
</evidence>
<protein>
    <submittedName>
        <fullName evidence="8">Branched-chain amino acid ABC transporter permease</fullName>
    </submittedName>
</protein>
<evidence type="ECO:0000256" key="2">
    <source>
        <dbReference type="ARBA" id="ARBA00022475"/>
    </source>
</evidence>
<dbReference type="RefSeq" id="WP_344989119.1">
    <property type="nucleotide sequence ID" value="NZ_BAABFR010000001.1"/>
</dbReference>
<keyword evidence="9" id="KW-1185">Reference proteome</keyword>
<keyword evidence="2" id="KW-1003">Cell membrane</keyword>
<accession>A0ABP8IZW9</accession>
<keyword evidence="3 7" id="KW-0812">Transmembrane</keyword>
<comment type="subcellular location">
    <subcellularLocation>
        <location evidence="1">Cell membrane</location>
        <topology evidence="1">Multi-pass membrane protein</topology>
    </subcellularLocation>
</comment>
<gene>
    <name evidence="8" type="ORF">GCM10023147_00080</name>
</gene>
<evidence type="ECO:0000256" key="3">
    <source>
        <dbReference type="ARBA" id="ARBA00022692"/>
    </source>
</evidence>
<evidence type="ECO:0000313" key="9">
    <source>
        <dbReference type="Proteomes" id="UP001500635"/>
    </source>
</evidence>
<dbReference type="Pfam" id="PF02653">
    <property type="entry name" value="BPD_transp_2"/>
    <property type="match status" value="1"/>
</dbReference>
<keyword evidence="5 7" id="KW-0472">Membrane</keyword>
<dbReference type="CDD" id="cd06581">
    <property type="entry name" value="TM_PBP1_LivM_like"/>
    <property type="match status" value="1"/>
</dbReference>
<evidence type="ECO:0000313" key="8">
    <source>
        <dbReference type="EMBL" id="GAA4382430.1"/>
    </source>
</evidence>
<organism evidence="8 9">
    <name type="scientific">Tsukamurella soli</name>
    <dbReference type="NCBI Taxonomy" id="644556"/>
    <lineage>
        <taxon>Bacteria</taxon>
        <taxon>Bacillati</taxon>
        <taxon>Actinomycetota</taxon>
        <taxon>Actinomycetes</taxon>
        <taxon>Mycobacteriales</taxon>
        <taxon>Tsukamurellaceae</taxon>
        <taxon>Tsukamurella</taxon>
    </lineage>
</organism>
<evidence type="ECO:0000256" key="6">
    <source>
        <dbReference type="SAM" id="MobiDB-lite"/>
    </source>
</evidence>
<feature type="transmembrane region" description="Helical" evidence="7">
    <location>
        <begin position="367"/>
        <end position="388"/>
    </location>
</feature>
<comment type="caution">
    <text evidence="8">The sequence shown here is derived from an EMBL/GenBank/DDBJ whole genome shotgun (WGS) entry which is preliminary data.</text>
</comment>
<name>A0ABP8IZW9_9ACTN</name>
<evidence type="ECO:0000256" key="1">
    <source>
        <dbReference type="ARBA" id="ARBA00004651"/>
    </source>
</evidence>
<dbReference type="Proteomes" id="UP001500635">
    <property type="component" value="Unassembled WGS sequence"/>
</dbReference>
<proteinExistence type="predicted"/>
<sequence>MTATTSEPGGGAPPDEGPNPGGAARRGRGLADPIRDWWDGLSRPAQWGVGVPVVLILALLPVIHPPLISTTAIDFGAVMAQVAMYALIAIGLNVVVGQTGLLDLGYVGFYAVGAYTVAILTSPSSPLFNGGSHGLFSNTGAWAWLACLPLAMLFTAISGLILGTPTLRLRGDYLAIVTLGFGEIVRLSAENLTDITNGSPGLDQLAFPPIGKSASNNYAGVLSNGNHSSTANFGVWWYWLGMILVIAVLLVVGNLERSRVGRAWVAIRDDEDAAEIMGVPTFRFKLWAFVIGAGIGGLSGALYAGQVQYVDPLNFNVINSMLFLCAVVLGGQGNKLGVIVGAFLIVYLPARVQGIQVGGQSLGDYKYLFFGISLVVLMIFRPQGLFPARQKLIAFGRQVYRGLAPGGTR</sequence>
<dbReference type="PANTHER" id="PTHR30482">
    <property type="entry name" value="HIGH-AFFINITY BRANCHED-CHAIN AMINO ACID TRANSPORT SYSTEM PERMEASE"/>
    <property type="match status" value="1"/>
</dbReference>
<feature type="transmembrane region" description="Helical" evidence="7">
    <location>
        <begin position="75"/>
        <end position="96"/>
    </location>
</feature>
<feature type="transmembrane region" description="Helical" evidence="7">
    <location>
        <begin position="45"/>
        <end position="63"/>
    </location>
</feature>
<reference evidence="9" key="1">
    <citation type="journal article" date="2019" name="Int. J. Syst. Evol. Microbiol.">
        <title>The Global Catalogue of Microorganisms (GCM) 10K type strain sequencing project: providing services to taxonomists for standard genome sequencing and annotation.</title>
        <authorList>
            <consortium name="The Broad Institute Genomics Platform"/>
            <consortium name="The Broad Institute Genome Sequencing Center for Infectious Disease"/>
            <person name="Wu L."/>
            <person name="Ma J."/>
        </authorList>
    </citation>
    <scope>NUCLEOTIDE SEQUENCE [LARGE SCALE GENOMIC DNA]</scope>
    <source>
        <strain evidence="9">JCM 17688</strain>
    </source>
</reference>
<feature type="transmembrane region" description="Helical" evidence="7">
    <location>
        <begin position="141"/>
        <end position="161"/>
    </location>
</feature>